<feature type="domain" description="Thiol:disulfide interchange protein DsbD N-terminal" evidence="10">
    <location>
        <begin position="49"/>
        <end position="159"/>
    </location>
</feature>
<organism evidence="11 12">
    <name type="scientific">Sphingomonas parva</name>
    <dbReference type="NCBI Taxonomy" id="2555898"/>
    <lineage>
        <taxon>Bacteria</taxon>
        <taxon>Pseudomonadati</taxon>
        <taxon>Pseudomonadota</taxon>
        <taxon>Alphaproteobacteria</taxon>
        <taxon>Sphingomonadales</taxon>
        <taxon>Sphingomonadaceae</taxon>
        <taxon>Sphingomonas</taxon>
    </lineage>
</organism>
<dbReference type="GO" id="GO:0017004">
    <property type="term" value="P:cytochrome complex assembly"/>
    <property type="evidence" value="ECO:0007669"/>
    <property type="project" value="UniProtKB-KW"/>
</dbReference>
<feature type="compositionally biased region" description="Low complexity" evidence="6">
    <location>
        <begin position="294"/>
        <end position="314"/>
    </location>
</feature>
<keyword evidence="8" id="KW-0732">Signal</keyword>
<feature type="transmembrane region" description="Helical" evidence="7">
    <location>
        <begin position="418"/>
        <end position="437"/>
    </location>
</feature>
<dbReference type="Proteomes" id="UP000298213">
    <property type="component" value="Unassembled WGS sequence"/>
</dbReference>
<feature type="transmembrane region" description="Helical" evidence="7">
    <location>
        <begin position="532"/>
        <end position="548"/>
    </location>
</feature>
<feature type="chain" id="PRO_5021286798" evidence="8">
    <location>
        <begin position="30"/>
        <end position="735"/>
    </location>
</feature>
<dbReference type="OrthoDB" id="9811036at2"/>
<feature type="transmembrane region" description="Helical" evidence="7">
    <location>
        <begin position="379"/>
        <end position="398"/>
    </location>
</feature>
<comment type="caution">
    <text evidence="11">The sequence shown here is derived from an EMBL/GenBank/DDBJ whole genome shotgun (WGS) entry which is preliminary data.</text>
</comment>
<keyword evidence="12" id="KW-1185">Reference proteome</keyword>
<keyword evidence="4 7" id="KW-1133">Transmembrane helix</keyword>
<dbReference type="InterPro" id="IPR028250">
    <property type="entry name" value="DsbDN"/>
</dbReference>
<dbReference type="Pfam" id="PF02683">
    <property type="entry name" value="DsbD_TM"/>
    <property type="match status" value="1"/>
</dbReference>
<feature type="domain" description="Cytochrome C biogenesis protein transmembrane" evidence="9">
    <location>
        <begin position="336"/>
        <end position="544"/>
    </location>
</feature>
<evidence type="ECO:0000259" key="9">
    <source>
        <dbReference type="Pfam" id="PF02683"/>
    </source>
</evidence>
<name>A0A4Y8ZV25_9SPHN</name>
<feature type="transmembrane region" description="Helical" evidence="7">
    <location>
        <begin position="492"/>
        <end position="512"/>
    </location>
</feature>
<evidence type="ECO:0000256" key="6">
    <source>
        <dbReference type="SAM" id="MobiDB-lite"/>
    </source>
</evidence>
<evidence type="ECO:0000256" key="7">
    <source>
        <dbReference type="SAM" id="Phobius"/>
    </source>
</evidence>
<feature type="transmembrane region" description="Helical" evidence="7">
    <location>
        <begin position="334"/>
        <end position="358"/>
    </location>
</feature>
<evidence type="ECO:0000313" key="11">
    <source>
        <dbReference type="EMBL" id="TFI59871.1"/>
    </source>
</evidence>
<gene>
    <name evidence="11" type="ORF">E2493_02585</name>
</gene>
<evidence type="ECO:0000256" key="4">
    <source>
        <dbReference type="ARBA" id="ARBA00022989"/>
    </source>
</evidence>
<evidence type="ECO:0000259" key="10">
    <source>
        <dbReference type="Pfam" id="PF11412"/>
    </source>
</evidence>
<evidence type="ECO:0000313" key="12">
    <source>
        <dbReference type="Proteomes" id="UP000298213"/>
    </source>
</evidence>
<sequence>MPRQIWAPIALLGAVGAGALSLAPATAPAEPLGASRHIEARLESETATPAPGQRVRLAFMLRAEPGWHGYWLNPGESGAPPSVGWNLPQGVSGGDLRHPAPETLTLGGLVSYVHEGSYALMSELRVPRDAQPGTALPVTATLNLLACSDQACVPETKTLNLELTISDGKVPPPTRRRFDSLSARIPRPIAEEAEARVADGQLFVSLKPPRGIDPTTVRLYALSNDHFEPSATQTARVEDGQLVIRVPTRLKDPPASLKAVLSSGASSFAVSARPGSSRARAGAESLPGGPAPFAAVADPAAADAPPSGRPAAASPDRRRVAPVSSAEGPASPTLLMAFLGALLGGLILNLMPCVFPILSLKALSMVRSGRTESAARTEALAYGAGAVLVCLALGAGLIALRAAGSQVGWAFQLQDPRVILVLVLLTFAIGLNLAGMFELRSFGFGERLAGRNGAGGAFWTGALAAFVATPCTGPFMGAALGAALMLPAAGAMLVFAGLGIGLALPFLLVGFVPAARRRLPKPGAWMNTFRRILALPMFLTALALAWVLGRQSGVEGMTVGLAATLLLTLGLWWLGHRQTLGVRRSWAPALPLMLAAFAAILVVPADPPARASSGSREIGLKEPFSPARLAELRARRVPVFVDFTADWCLSCKVNERLAIDTERVRGAFQQAGVVILVGDWTNGDPAITRFLAEHGRNGIPYYLFFAPGEPGKELPQILTPSLLEEAARRAGGADS</sequence>
<dbReference type="GO" id="GO:0045454">
    <property type="term" value="P:cell redox homeostasis"/>
    <property type="evidence" value="ECO:0007669"/>
    <property type="project" value="TreeGrafter"/>
</dbReference>
<dbReference type="SUPFAM" id="SSF52833">
    <property type="entry name" value="Thioredoxin-like"/>
    <property type="match status" value="1"/>
</dbReference>
<dbReference type="Pfam" id="PF11412">
    <property type="entry name" value="DsbD_N"/>
    <property type="match status" value="1"/>
</dbReference>
<feature type="region of interest" description="Disordered" evidence="6">
    <location>
        <begin position="294"/>
        <end position="327"/>
    </location>
</feature>
<dbReference type="CDD" id="cd02953">
    <property type="entry name" value="DsbDgamma"/>
    <property type="match status" value="1"/>
</dbReference>
<evidence type="ECO:0000256" key="1">
    <source>
        <dbReference type="ARBA" id="ARBA00004141"/>
    </source>
</evidence>
<feature type="signal peptide" evidence="8">
    <location>
        <begin position="1"/>
        <end position="29"/>
    </location>
</feature>
<evidence type="ECO:0000256" key="8">
    <source>
        <dbReference type="SAM" id="SignalP"/>
    </source>
</evidence>
<accession>A0A4Y8ZV25</accession>
<dbReference type="Gene3D" id="3.40.30.10">
    <property type="entry name" value="Glutaredoxin"/>
    <property type="match status" value="1"/>
</dbReference>
<keyword evidence="2 7" id="KW-0812">Transmembrane</keyword>
<dbReference type="InterPro" id="IPR036249">
    <property type="entry name" value="Thioredoxin-like_sf"/>
</dbReference>
<reference evidence="11 12" key="1">
    <citation type="submission" date="2019-03" db="EMBL/GenBank/DDBJ databases">
        <title>Genome sequence of Sphingomonas sp. 17J27-24.</title>
        <authorList>
            <person name="Kim M."/>
            <person name="Maeng S."/>
            <person name="Sathiyaraj S."/>
        </authorList>
    </citation>
    <scope>NUCLEOTIDE SEQUENCE [LARGE SCALE GENOMIC DNA]</scope>
    <source>
        <strain evidence="11 12">17J27-24</strain>
    </source>
</reference>
<dbReference type="Pfam" id="PF13899">
    <property type="entry name" value="Thioredoxin_7"/>
    <property type="match status" value="1"/>
</dbReference>
<dbReference type="InterPro" id="IPR035671">
    <property type="entry name" value="DsbD_gamma"/>
</dbReference>
<dbReference type="GO" id="GO:0015035">
    <property type="term" value="F:protein-disulfide reductase activity"/>
    <property type="evidence" value="ECO:0007669"/>
    <property type="project" value="TreeGrafter"/>
</dbReference>
<dbReference type="PANTHER" id="PTHR32234">
    <property type="entry name" value="THIOL:DISULFIDE INTERCHANGE PROTEIN DSBD"/>
    <property type="match status" value="1"/>
</dbReference>
<evidence type="ECO:0000256" key="2">
    <source>
        <dbReference type="ARBA" id="ARBA00022692"/>
    </source>
</evidence>
<dbReference type="InterPro" id="IPR003834">
    <property type="entry name" value="Cyt_c_assmbl_TM_dom"/>
</dbReference>
<feature type="transmembrane region" description="Helical" evidence="7">
    <location>
        <begin position="554"/>
        <end position="574"/>
    </location>
</feature>
<evidence type="ECO:0000256" key="3">
    <source>
        <dbReference type="ARBA" id="ARBA00022748"/>
    </source>
</evidence>
<comment type="subcellular location">
    <subcellularLocation>
        <location evidence="1">Membrane</location>
        <topology evidence="1">Multi-pass membrane protein</topology>
    </subcellularLocation>
</comment>
<proteinExistence type="predicted"/>
<dbReference type="AlphaFoldDB" id="A0A4Y8ZV25"/>
<dbReference type="GO" id="GO:0016020">
    <property type="term" value="C:membrane"/>
    <property type="evidence" value="ECO:0007669"/>
    <property type="project" value="UniProtKB-SubCell"/>
</dbReference>
<dbReference type="EMBL" id="SPDV01000003">
    <property type="protein sequence ID" value="TFI59871.1"/>
    <property type="molecule type" value="Genomic_DNA"/>
</dbReference>
<feature type="transmembrane region" description="Helical" evidence="7">
    <location>
        <begin position="458"/>
        <end position="486"/>
    </location>
</feature>
<evidence type="ECO:0000256" key="5">
    <source>
        <dbReference type="ARBA" id="ARBA00023136"/>
    </source>
</evidence>
<dbReference type="PANTHER" id="PTHR32234:SF3">
    <property type="entry name" value="SUPPRESSION OF COPPER SENSITIVITY PROTEIN"/>
    <property type="match status" value="1"/>
</dbReference>
<keyword evidence="5 7" id="KW-0472">Membrane</keyword>
<protein>
    <submittedName>
        <fullName evidence="11">Thiol:disulfide interchange protein</fullName>
    </submittedName>
</protein>
<keyword evidence="3" id="KW-0201">Cytochrome c-type biogenesis</keyword>
<feature type="transmembrane region" description="Helical" evidence="7">
    <location>
        <begin position="586"/>
        <end position="605"/>
    </location>
</feature>